<keyword evidence="1" id="KW-0472">Membrane</keyword>
<dbReference type="Pfam" id="PF00873">
    <property type="entry name" value="ACR_tran"/>
    <property type="match status" value="1"/>
</dbReference>
<dbReference type="RefSeq" id="WP_373656140.1">
    <property type="nucleotide sequence ID" value="NZ_JBGUAW010000007.1"/>
</dbReference>
<feature type="transmembrane region" description="Helical" evidence="1">
    <location>
        <begin position="462"/>
        <end position="480"/>
    </location>
</feature>
<evidence type="ECO:0000313" key="3">
    <source>
        <dbReference type="Proteomes" id="UP001575181"/>
    </source>
</evidence>
<reference evidence="2 3" key="1">
    <citation type="submission" date="2024-08" db="EMBL/GenBank/DDBJ databases">
        <title>Whole-genome sequencing of halo(alkali)philic microorganisms from hypersaline lakes.</title>
        <authorList>
            <person name="Sorokin D.Y."/>
            <person name="Merkel A.Y."/>
            <person name="Messina E."/>
            <person name="Yakimov M."/>
        </authorList>
    </citation>
    <scope>NUCLEOTIDE SEQUENCE [LARGE SCALE GENOMIC DNA]</scope>
    <source>
        <strain evidence="2 3">Cl-TMA</strain>
    </source>
</reference>
<sequence length="1023" mass="110680">MNVTDIFIRRPVLATVVSLLILLVGARSLQLLNVREYPETTDSVVTVRTAYPGADAQLVKGFITSPLEEAIATSDGIDFLESTSIQGISVIQAHIELNYDPYQALTQISAKVDQVRSDLPEESEEPTINVAVGETTATMYINFHSEVLEPNQITDYLNRVVQPKLNSVSGVQEAEILGGRPFALRAWLKPDKMAAVGVTPSEVFQVLEANNHLAGVGRTKGTMVTIRLRADTSLESAEQFRQLVVKRTSEGTIRLEDVAEVELGAESYDSSVIFQGNPGTFVGIQTVPTANPLTVIEDVRNTLPDLEANYPGGLEHTIVYDATEFIEESISEVEKTLIEAFLIVVVVIFLFLGSFRAVAIPVIAVPLSLIGTGFLMFAMGYSLNVLTLLAMVLAIGLVVDDAIIVVENIHRHIENGERPFDAAIYGARELAGPIVAMSLTLVAVFAPIGFMGGVTGTLFSEFAYSLAGAVVISGVVALTLSPMMASRMLKADTGSGGLAHFLDKSFEKLRWAYERLLHRTLNYLSVGVVFGLAVLASCYFLFVTTPSELAPDADKGSIFVLSTGAPDATLDQTELFTNMYNPIFESFPATDVYFNANGISPGGAAQPNSAFSILRLKPWSKRDRTAMEIKPILQGKLGAVPGLRSAVFIPPALPGSGSGLPVQFVIGSTDEPQALYDVSQQILQAAQQSGLFVFTDTDLKYDQPQARIQIDRDKVADLGLTMRSVGSEISSMLGGAYVNRFSMQGRAYQVIPQVERVKRLNPEQLLRYHINTPSGEMIPLSTVVSLQREVQPEQLHRFQQLNSATISAIPAPGVSMGRALDFLESKAQEVFPQGYSIDYAGQSRKYVEEGQQLVVTFFLALVLIFLMLAALYESWRDPLVMLISVPMSIAGALVFLSLGFATMNIYTQIGLVTLIGVISKHGILIVQFANQLQIGEGFSKRKAIEDAAGIRLRPILMTTAALVLAVIPLIMATGAGAQSRYALGLVIATGLSIGTLFTLFVVPTMYMVLGKDHGGAREEEAST</sequence>
<dbReference type="InterPro" id="IPR001036">
    <property type="entry name" value="Acrflvin-R"/>
</dbReference>
<feature type="transmembrane region" description="Helical" evidence="1">
    <location>
        <begin position="362"/>
        <end position="382"/>
    </location>
</feature>
<dbReference type="SUPFAM" id="SSF82714">
    <property type="entry name" value="Multidrug efflux transporter AcrB TolC docking domain, DN and DC subdomains"/>
    <property type="match status" value="2"/>
</dbReference>
<dbReference type="InterPro" id="IPR027463">
    <property type="entry name" value="AcrB_DN_DC_subdom"/>
</dbReference>
<dbReference type="Gene3D" id="3.30.70.1430">
    <property type="entry name" value="Multidrug efflux transporter AcrB pore domain"/>
    <property type="match status" value="2"/>
</dbReference>
<organism evidence="2 3">
    <name type="scientific">Thiohalorhabdus methylotrophus</name>
    <dbReference type="NCBI Taxonomy" id="3242694"/>
    <lineage>
        <taxon>Bacteria</taxon>
        <taxon>Pseudomonadati</taxon>
        <taxon>Pseudomonadota</taxon>
        <taxon>Gammaproteobacteria</taxon>
        <taxon>Thiohalorhabdales</taxon>
        <taxon>Thiohalorhabdaceae</taxon>
        <taxon>Thiohalorhabdus</taxon>
    </lineage>
</organism>
<gene>
    <name evidence="2" type="ORF">ACERLL_10980</name>
</gene>
<dbReference type="Gene3D" id="3.30.70.1320">
    <property type="entry name" value="Multidrug efflux transporter AcrB pore domain like"/>
    <property type="match status" value="1"/>
</dbReference>
<feature type="transmembrane region" description="Helical" evidence="1">
    <location>
        <begin position="879"/>
        <end position="903"/>
    </location>
</feature>
<name>A0ABV4TVJ4_9GAMM</name>
<dbReference type="Gene3D" id="1.20.1640.10">
    <property type="entry name" value="Multidrug efflux transporter AcrB transmembrane domain"/>
    <property type="match status" value="2"/>
</dbReference>
<feature type="transmembrane region" description="Helical" evidence="1">
    <location>
        <begin position="388"/>
        <end position="409"/>
    </location>
</feature>
<dbReference type="SUPFAM" id="SSF82866">
    <property type="entry name" value="Multidrug efflux transporter AcrB transmembrane domain"/>
    <property type="match status" value="2"/>
</dbReference>
<dbReference type="PANTHER" id="PTHR32063:SF14">
    <property type="entry name" value="BLL4319 PROTEIN"/>
    <property type="match status" value="1"/>
</dbReference>
<feature type="transmembrane region" description="Helical" evidence="1">
    <location>
        <begin position="337"/>
        <end position="355"/>
    </location>
</feature>
<dbReference type="PANTHER" id="PTHR32063">
    <property type="match status" value="1"/>
</dbReference>
<dbReference type="SUPFAM" id="SSF82693">
    <property type="entry name" value="Multidrug efflux transporter AcrB pore domain, PN1, PN2, PC1 and PC2 subdomains"/>
    <property type="match status" value="3"/>
</dbReference>
<comment type="caution">
    <text evidence="2">The sequence shown here is derived from an EMBL/GenBank/DDBJ whole genome shotgun (WGS) entry which is preliminary data.</text>
</comment>
<feature type="transmembrane region" description="Helical" evidence="1">
    <location>
        <begin position="520"/>
        <end position="542"/>
    </location>
</feature>
<dbReference type="Gene3D" id="3.30.70.1440">
    <property type="entry name" value="Multidrug efflux transporter AcrB pore domain"/>
    <property type="match status" value="1"/>
</dbReference>
<feature type="transmembrane region" description="Helical" evidence="1">
    <location>
        <begin position="981"/>
        <end position="1002"/>
    </location>
</feature>
<dbReference type="Proteomes" id="UP001575181">
    <property type="component" value="Unassembled WGS sequence"/>
</dbReference>
<feature type="transmembrane region" description="Helical" evidence="1">
    <location>
        <begin position="430"/>
        <end position="450"/>
    </location>
</feature>
<dbReference type="Gene3D" id="3.30.2090.10">
    <property type="entry name" value="Multidrug efflux transporter AcrB TolC docking domain, DN and DC subdomains"/>
    <property type="match status" value="2"/>
</dbReference>
<accession>A0ABV4TVJ4</accession>
<feature type="transmembrane region" description="Helical" evidence="1">
    <location>
        <begin position="950"/>
        <end position="975"/>
    </location>
</feature>
<keyword evidence="1" id="KW-1133">Transmembrane helix</keyword>
<proteinExistence type="predicted"/>
<keyword evidence="3" id="KW-1185">Reference proteome</keyword>
<evidence type="ECO:0000313" key="2">
    <source>
        <dbReference type="EMBL" id="MFA9461350.1"/>
    </source>
</evidence>
<dbReference type="EMBL" id="JBGUAW010000007">
    <property type="protein sequence ID" value="MFA9461350.1"/>
    <property type="molecule type" value="Genomic_DNA"/>
</dbReference>
<feature type="transmembrane region" description="Helical" evidence="1">
    <location>
        <begin position="909"/>
        <end position="929"/>
    </location>
</feature>
<feature type="transmembrane region" description="Helical" evidence="1">
    <location>
        <begin position="853"/>
        <end position="872"/>
    </location>
</feature>
<evidence type="ECO:0000256" key="1">
    <source>
        <dbReference type="SAM" id="Phobius"/>
    </source>
</evidence>
<protein>
    <submittedName>
        <fullName evidence="2">Efflux RND transporter permease subunit</fullName>
    </submittedName>
</protein>
<dbReference type="PRINTS" id="PR00702">
    <property type="entry name" value="ACRIFLAVINRP"/>
</dbReference>
<keyword evidence="1" id="KW-0812">Transmembrane</keyword>